<evidence type="ECO:0000313" key="3">
    <source>
        <dbReference type="Proteomes" id="UP001500320"/>
    </source>
</evidence>
<sequence length="189" mass="21180">MRNGSSYRRGMQVTFTRTAERRYRVTVDRELAPPLVMDPGPGYDPYLPHDLLHFIVECHWELRNGIFGQLAAGGDAHTFELADQPRDRRQARRRTRRSSRRNSVSGADIALSEKLAGVALTAWLVHTGRLPMPDDAETALGEIGVTEAEVVGILGRLDESASRWHALAVGESLTLDWPWPERRGGRRTA</sequence>
<organism evidence="2 3">
    <name type="scientific">Planomonospora alba</name>
    <dbReference type="NCBI Taxonomy" id="161354"/>
    <lineage>
        <taxon>Bacteria</taxon>
        <taxon>Bacillati</taxon>
        <taxon>Actinomycetota</taxon>
        <taxon>Actinomycetes</taxon>
        <taxon>Streptosporangiales</taxon>
        <taxon>Streptosporangiaceae</taxon>
        <taxon>Planomonospora</taxon>
    </lineage>
</organism>
<feature type="compositionally biased region" description="Basic residues" evidence="1">
    <location>
        <begin position="89"/>
        <end position="100"/>
    </location>
</feature>
<gene>
    <name evidence="2" type="ORF">GCM10010466_68070</name>
</gene>
<keyword evidence="3" id="KW-1185">Reference proteome</keyword>
<accession>A0ABP6P4Y1</accession>
<protein>
    <submittedName>
        <fullName evidence="2">Uncharacterized protein</fullName>
    </submittedName>
</protein>
<comment type="caution">
    <text evidence="2">The sequence shown here is derived from an EMBL/GenBank/DDBJ whole genome shotgun (WGS) entry which is preliminary data.</text>
</comment>
<feature type="region of interest" description="Disordered" evidence="1">
    <location>
        <begin position="84"/>
        <end position="105"/>
    </location>
</feature>
<reference evidence="3" key="1">
    <citation type="journal article" date="2019" name="Int. J. Syst. Evol. Microbiol.">
        <title>The Global Catalogue of Microorganisms (GCM) 10K type strain sequencing project: providing services to taxonomists for standard genome sequencing and annotation.</title>
        <authorList>
            <consortium name="The Broad Institute Genomics Platform"/>
            <consortium name="The Broad Institute Genome Sequencing Center for Infectious Disease"/>
            <person name="Wu L."/>
            <person name="Ma J."/>
        </authorList>
    </citation>
    <scope>NUCLEOTIDE SEQUENCE [LARGE SCALE GENOMIC DNA]</scope>
    <source>
        <strain evidence="3">JCM 9373</strain>
    </source>
</reference>
<evidence type="ECO:0000256" key="1">
    <source>
        <dbReference type="SAM" id="MobiDB-lite"/>
    </source>
</evidence>
<proteinExistence type="predicted"/>
<dbReference type="Proteomes" id="UP001500320">
    <property type="component" value="Unassembled WGS sequence"/>
</dbReference>
<dbReference type="EMBL" id="BAAAUT010000117">
    <property type="protein sequence ID" value="GAA3167959.1"/>
    <property type="molecule type" value="Genomic_DNA"/>
</dbReference>
<name>A0ABP6P4Y1_9ACTN</name>
<evidence type="ECO:0000313" key="2">
    <source>
        <dbReference type="EMBL" id="GAA3167959.1"/>
    </source>
</evidence>